<dbReference type="InterPro" id="IPR044925">
    <property type="entry name" value="His-Me_finger_sf"/>
</dbReference>
<dbReference type="SMART" id="SM00892">
    <property type="entry name" value="Endonuclease_NS"/>
    <property type="match status" value="1"/>
</dbReference>
<proteinExistence type="inferred from homology"/>
<dbReference type="PANTHER" id="PTHR13966:SF5">
    <property type="entry name" value="ENDONUCLEASE G, MITOCHONDRIAL"/>
    <property type="match status" value="1"/>
</dbReference>
<feature type="domain" description="DNA/RNA non-specific endonuclease/pyrophosphatase/phosphodiesterase" evidence="12">
    <location>
        <begin position="65"/>
        <end position="271"/>
    </location>
</feature>
<evidence type="ECO:0000259" key="11">
    <source>
        <dbReference type="SMART" id="SM00477"/>
    </source>
</evidence>
<dbReference type="GO" id="GO:0005634">
    <property type="term" value="C:nucleus"/>
    <property type="evidence" value="ECO:0007669"/>
    <property type="project" value="TreeGrafter"/>
</dbReference>
<dbReference type="SUPFAM" id="SSF54060">
    <property type="entry name" value="His-Me finger endonucleases"/>
    <property type="match status" value="1"/>
</dbReference>
<dbReference type="GO" id="GO:0005743">
    <property type="term" value="C:mitochondrial inner membrane"/>
    <property type="evidence" value="ECO:0007669"/>
    <property type="project" value="TreeGrafter"/>
</dbReference>
<evidence type="ECO:0000256" key="10">
    <source>
        <dbReference type="RuleBase" id="RU366055"/>
    </source>
</evidence>
<dbReference type="AlphaFoldDB" id="A0A7S3LIW9"/>
<sequence length="314" mass="35855">MYLPLFRSKMFSGIAIGMCAGAAGTYLLIVSSSSASYPAPKKPLESTSSLAPFGFPHSNHSVLEFSDYFAVGYNNRLKVSTWAYERLTKNSIRGTADRGKSPRFFEDEKIPEYYRSKDSDYKRSGYDRGHLVPAADLKHSQDGMDQTFVLSNICPQNPWLNRNYWSKLESFVRRLISDSYFDEVHTITGPLFLPDEEGWVKYPVIGKNKVAVPTHFYKVIAAQKANDTYLGAFLIPNHEFPEDKPLMDFVVPVRTIEEQSGHRFFPKLTRPNELKLLRSRNKTKSVEKELCTEVECSLVIRKTKNAINRKAKQD</sequence>
<evidence type="ECO:0000256" key="5">
    <source>
        <dbReference type="ARBA" id="ARBA00022759"/>
    </source>
</evidence>
<evidence type="ECO:0000256" key="7">
    <source>
        <dbReference type="ARBA" id="ARBA00022842"/>
    </source>
</evidence>
<accession>A0A7S3LIW9</accession>
<reference evidence="13" key="1">
    <citation type="submission" date="2021-01" db="EMBL/GenBank/DDBJ databases">
        <authorList>
            <person name="Corre E."/>
            <person name="Pelletier E."/>
            <person name="Niang G."/>
            <person name="Scheremetjew M."/>
            <person name="Finn R."/>
            <person name="Kale V."/>
            <person name="Holt S."/>
            <person name="Cochrane G."/>
            <person name="Meng A."/>
            <person name="Brown T."/>
            <person name="Cohen L."/>
        </authorList>
    </citation>
    <scope>NUCLEOTIDE SEQUENCE</scope>
    <source>
        <strain evidence="13">GSBS06</strain>
    </source>
</reference>
<dbReference type="PROSITE" id="PS01070">
    <property type="entry name" value="NUCLEASE_NON_SPEC"/>
    <property type="match status" value="1"/>
</dbReference>
<comment type="similarity">
    <text evidence="2 10">Belongs to the DNA/RNA non-specific endonuclease family.</text>
</comment>
<dbReference type="EMBL" id="HBIN01003532">
    <property type="protein sequence ID" value="CAE0432102.1"/>
    <property type="molecule type" value="Transcribed_RNA"/>
</dbReference>
<evidence type="ECO:0000259" key="12">
    <source>
        <dbReference type="SMART" id="SM00892"/>
    </source>
</evidence>
<feature type="binding site" evidence="9">
    <location>
        <position position="161"/>
    </location>
    <ligand>
        <name>Mg(2+)</name>
        <dbReference type="ChEBI" id="CHEBI:18420"/>
        <note>catalytic</note>
    </ligand>
</feature>
<evidence type="ECO:0000256" key="9">
    <source>
        <dbReference type="PIRSR" id="PIRSR640255-2"/>
    </source>
</evidence>
<dbReference type="EC" id="3.1.30.-" evidence="10"/>
<protein>
    <recommendedName>
        <fullName evidence="10">Endonuclease</fullName>
        <ecNumber evidence="10">3.1.30.-</ecNumber>
    </recommendedName>
</protein>
<evidence type="ECO:0000256" key="4">
    <source>
        <dbReference type="ARBA" id="ARBA00022723"/>
    </source>
</evidence>
<evidence type="ECO:0000256" key="8">
    <source>
        <dbReference type="PIRSR" id="PIRSR640255-1"/>
    </source>
</evidence>
<keyword evidence="3 10" id="KW-0540">Nuclease</keyword>
<feature type="active site" description="Proton acceptor" evidence="8">
    <location>
        <position position="130"/>
    </location>
</feature>
<dbReference type="Gene3D" id="3.40.570.10">
    <property type="entry name" value="Extracellular Endonuclease, subunit A"/>
    <property type="match status" value="1"/>
</dbReference>
<comment type="cofactor">
    <cofactor evidence="1 10">
        <name>Mg(2+)</name>
        <dbReference type="ChEBI" id="CHEBI:18420"/>
    </cofactor>
</comment>
<dbReference type="InterPro" id="IPR018524">
    <property type="entry name" value="DNA/RNA_endonuclease_AS"/>
</dbReference>
<keyword evidence="6 10" id="KW-0378">Hydrolase</keyword>
<keyword evidence="7" id="KW-0460">Magnesium</keyword>
<dbReference type="GO" id="GO:0004521">
    <property type="term" value="F:RNA endonuclease activity"/>
    <property type="evidence" value="ECO:0007669"/>
    <property type="project" value="TreeGrafter"/>
</dbReference>
<name>A0A7S3LIW9_9STRA</name>
<dbReference type="GO" id="GO:0000014">
    <property type="term" value="F:single-stranded DNA endodeoxyribonuclease activity"/>
    <property type="evidence" value="ECO:0007669"/>
    <property type="project" value="TreeGrafter"/>
</dbReference>
<dbReference type="InterPro" id="IPR040255">
    <property type="entry name" value="Non-specific_endonuclease"/>
</dbReference>
<dbReference type="CDD" id="cd00091">
    <property type="entry name" value="NUC"/>
    <property type="match status" value="1"/>
</dbReference>
<evidence type="ECO:0000313" key="13">
    <source>
        <dbReference type="EMBL" id="CAE0432102.1"/>
    </source>
</evidence>
<organism evidence="13">
    <name type="scientific">Aplanochytrium stocchinoi</name>
    <dbReference type="NCBI Taxonomy" id="215587"/>
    <lineage>
        <taxon>Eukaryota</taxon>
        <taxon>Sar</taxon>
        <taxon>Stramenopiles</taxon>
        <taxon>Bigyra</taxon>
        <taxon>Labyrinthulomycetes</taxon>
        <taxon>Thraustochytrida</taxon>
        <taxon>Thraustochytriidae</taxon>
        <taxon>Aplanochytrium</taxon>
    </lineage>
</organism>
<evidence type="ECO:0000256" key="6">
    <source>
        <dbReference type="ARBA" id="ARBA00022801"/>
    </source>
</evidence>
<keyword evidence="5 10" id="KW-0255">Endonuclease</keyword>
<dbReference type="GO" id="GO:0003676">
    <property type="term" value="F:nucleic acid binding"/>
    <property type="evidence" value="ECO:0007669"/>
    <property type="project" value="InterPro"/>
</dbReference>
<keyword evidence="4 9" id="KW-0479">Metal-binding</keyword>
<gene>
    <name evidence="13" type="ORF">ASTO00021_LOCUS2431</name>
</gene>
<dbReference type="PANTHER" id="PTHR13966">
    <property type="entry name" value="ENDONUCLEASE RELATED"/>
    <property type="match status" value="1"/>
</dbReference>
<evidence type="ECO:0000256" key="2">
    <source>
        <dbReference type="ARBA" id="ARBA00010052"/>
    </source>
</evidence>
<dbReference type="SMART" id="SM00477">
    <property type="entry name" value="NUC"/>
    <property type="match status" value="1"/>
</dbReference>
<feature type="domain" description="ENPP1-3/EXOG-like endonuclease/phosphodiesterase" evidence="11">
    <location>
        <begin position="66"/>
        <end position="271"/>
    </location>
</feature>
<dbReference type="InterPro" id="IPR001604">
    <property type="entry name" value="Endo_G_ENPP1-like_dom"/>
</dbReference>
<dbReference type="Pfam" id="PF01223">
    <property type="entry name" value="Endonuclease_NS"/>
    <property type="match status" value="1"/>
</dbReference>
<evidence type="ECO:0000256" key="3">
    <source>
        <dbReference type="ARBA" id="ARBA00022722"/>
    </source>
</evidence>
<dbReference type="InterPro" id="IPR044929">
    <property type="entry name" value="DNA/RNA_non-sp_Endonuclease_sf"/>
</dbReference>
<evidence type="ECO:0000256" key="1">
    <source>
        <dbReference type="ARBA" id="ARBA00001946"/>
    </source>
</evidence>
<dbReference type="GO" id="GO:0046872">
    <property type="term" value="F:metal ion binding"/>
    <property type="evidence" value="ECO:0007669"/>
    <property type="project" value="UniProtKB-KW"/>
</dbReference>
<dbReference type="InterPro" id="IPR020821">
    <property type="entry name" value="ENPP1-3/EXOG-like_nuc-like"/>
</dbReference>